<reference evidence="1" key="1">
    <citation type="journal article" date="2019" name="bioRxiv">
        <title>The Genome of the Zebra Mussel, Dreissena polymorpha: A Resource for Invasive Species Research.</title>
        <authorList>
            <person name="McCartney M.A."/>
            <person name="Auch B."/>
            <person name="Kono T."/>
            <person name="Mallez S."/>
            <person name="Zhang Y."/>
            <person name="Obille A."/>
            <person name="Becker A."/>
            <person name="Abrahante J.E."/>
            <person name="Garbe J."/>
            <person name="Badalamenti J.P."/>
            <person name="Herman A."/>
            <person name="Mangelson H."/>
            <person name="Liachko I."/>
            <person name="Sullivan S."/>
            <person name="Sone E.D."/>
            <person name="Koren S."/>
            <person name="Silverstein K.A.T."/>
            <person name="Beckman K.B."/>
            <person name="Gohl D.M."/>
        </authorList>
    </citation>
    <scope>NUCLEOTIDE SEQUENCE</scope>
    <source>
        <strain evidence="1">Duluth1</strain>
        <tissue evidence="1">Whole animal</tissue>
    </source>
</reference>
<keyword evidence="2" id="KW-1185">Reference proteome</keyword>
<organism evidence="1 2">
    <name type="scientific">Dreissena polymorpha</name>
    <name type="common">Zebra mussel</name>
    <name type="synonym">Mytilus polymorpha</name>
    <dbReference type="NCBI Taxonomy" id="45954"/>
    <lineage>
        <taxon>Eukaryota</taxon>
        <taxon>Metazoa</taxon>
        <taxon>Spiralia</taxon>
        <taxon>Lophotrochozoa</taxon>
        <taxon>Mollusca</taxon>
        <taxon>Bivalvia</taxon>
        <taxon>Autobranchia</taxon>
        <taxon>Heteroconchia</taxon>
        <taxon>Euheterodonta</taxon>
        <taxon>Imparidentia</taxon>
        <taxon>Neoheterodontei</taxon>
        <taxon>Myida</taxon>
        <taxon>Dreissenoidea</taxon>
        <taxon>Dreissenidae</taxon>
        <taxon>Dreissena</taxon>
    </lineage>
</organism>
<comment type="caution">
    <text evidence="1">The sequence shown here is derived from an EMBL/GenBank/DDBJ whole genome shotgun (WGS) entry which is preliminary data.</text>
</comment>
<sequence>MSAPHVKKEHKTNEYIRNMTAERVCTQEPLLSSSISVQDCECPREHSRGR</sequence>
<dbReference type="EMBL" id="JAIWYP010000001">
    <property type="protein sequence ID" value="KAH3884660.1"/>
    <property type="molecule type" value="Genomic_DNA"/>
</dbReference>
<dbReference type="AlphaFoldDB" id="A0A9D4MWJ4"/>
<name>A0A9D4MWJ4_DREPO</name>
<reference evidence="1" key="2">
    <citation type="submission" date="2020-11" db="EMBL/GenBank/DDBJ databases">
        <authorList>
            <person name="McCartney M.A."/>
            <person name="Auch B."/>
            <person name="Kono T."/>
            <person name="Mallez S."/>
            <person name="Becker A."/>
            <person name="Gohl D.M."/>
            <person name="Silverstein K.A.T."/>
            <person name="Koren S."/>
            <person name="Bechman K.B."/>
            <person name="Herman A."/>
            <person name="Abrahante J.E."/>
            <person name="Garbe J."/>
        </authorList>
    </citation>
    <scope>NUCLEOTIDE SEQUENCE</scope>
    <source>
        <strain evidence="1">Duluth1</strain>
        <tissue evidence="1">Whole animal</tissue>
    </source>
</reference>
<gene>
    <name evidence="1" type="ORF">DPMN_008646</name>
</gene>
<proteinExistence type="predicted"/>
<accession>A0A9D4MWJ4</accession>
<protein>
    <submittedName>
        <fullName evidence="1">Uncharacterized protein</fullName>
    </submittedName>
</protein>
<evidence type="ECO:0000313" key="2">
    <source>
        <dbReference type="Proteomes" id="UP000828390"/>
    </source>
</evidence>
<dbReference type="Proteomes" id="UP000828390">
    <property type="component" value="Unassembled WGS sequence"/>
</dbReference>
<evidence type="ECO:0000313" key="1">
    <source>
        <dbReference type="EMBL" id="KAH3884660.1"/>
    </source>
</evidence>